<dbReference type="Pfam" id="PF00664">
    <property type="entry name" value="ABC_membrane"/>
    <property type="match status" value="1"/>
</dbReference>
<dbReference type="OrthoDB" id="6514538at2759"/>
<feature type="transmembrane region" description="Helical" evidence="9">
    <location>
        <begin position="335"/>
        <end position="352"/>
    </location>
</feature>
<keyword evidence="3 9" id="KW-0812">Transmembrane</keyword>
<evidence type="ECO:0000313" key="11">
    <source>
        <dbReference type="EMBL" id="CAD7644516.1"/>
    </source>
</evidence>
<evidence type="ECO:0000256" key="4">
    <source>
        <dbReference type="ARBA" id="ARBA00022737"/>
    </source>
</evidence>
<dbReference type="PROSITE" id="PS50929">
    <property type="entry name" value="ABC_TM1F"/>
    <property type="match status" value="1"/>
</dbReference>
<keyword evidence="5" id="KW-0547">Nucleotide-binding</keyword>
<reference evidence="11" key="1">
    <citation type="submission" date="2020-11" db="EMBL/GenBank/DDBJ databases">
        <authorList>
            <person name="Tran Van P."/>
        </authorList>
    </citation>
    <scope>NUCLEOTIDE SEQUENCE</scope>
</reference>
<keyword evidence="7 9" id="KW-1133">Transmembrane helix</keyword>
<dbReference type="InterPro" id="IPR011527">
    <property type="entry name" value="ABC1_TM_dom"/>
</dbReference>
<dbReference type="EMBL" id="CAJPIZ010031707">
    <property type="protein sequence ID" value="CAG2120145.1"/>
    <property type="molecule type" value="Genomic_DNA"/>
</dbReference>
<dbReference type="GO" id="GO:0005524">
    <property type="term" value="F:ATP binding"/>
    <property type="evidence" value="ECO:0007669"/>
    <property type="project" value="UniProtKB-KW"/>
</dbReference>
<dbReference type="PANTHER" id="PTHR24223:SF443">
    <property type="entry name" value="MULTIDRUG-RESISTANCE LIKE PROTEIN 1, ISOFORM I"/>
    <property type="match status" value="1"/>
</dbReference>
<feature type="transmembrane region" description="Helical" evidence="9">
    <location>
        <begin position="312"/>
        <end position="329"/>
    </location>
</feature>
<evidence type="ECO:0000259" key="10">
    <source>
        <dbReference type="PROSITE" id="PS50929"/>
    </source>
</evidence>
<dbReference type="CDD" id="cd18595">
    <property type="entry name" value="ABC_6TM_MRP1_2_3_6_D1_like"/>
    <property type="match status" value="1"/>
</dbReference>
<evidence type="ECO:0000256" key="9">
    <source>
        <dbReference type="SAM" id="Phobius"/>
    </source>
</evidence>
<evidence type="ECO:0000313" key="12">
    <source>
        <dbReference type="Proteomes" id="UP000759131"/>
    </source>
</evidence>
<evidence type="ECO:0000256" key="8">
    <source>
        <dbReference type="ARBA" id="ARBA00023136"/>
    </source>
</evidence>
<feature type="transmembrane region" description="Helical" evidence="9">
    <location>
        <begin position="90"/>
        <end position="114"/>
    </location>
</feature>
<dbReference type="GO" id="GO:0012505">
    <property type="term" value="C:endomembrane system"/>
    <property type="evidence" value="ECO:0007669"/>
    <property type="project" value="UniProtKB-SubCell"/>
</dbReference>
<dbReference type="EMBL" id="OC886282">
    <property type="protein sequence ID" value="CAD7644516.1"/>
    <property type="molecule type" value="Genomic_DNA"/>
</dbReference>
<dbReference type="FunFam" id="1.20.1560.10:FF:000006">
    <property type="entry name" value="ATP-binding cassette, sub-family C (CFTR/MRP), member 9"/>
    <property type="match status" value="1"/>
</dbReference>
<feature type="transmembrane region" description="Helical" evidence="9">
    <location>
        <begin position="207"/>
        <end position="229"/>
    </location>
</feature>
<dbReference type="Gene3D" id="1.20.1560.10">
    <property type="entry name" value="ABC transporter type 1, transmembrane domain"/>
    <property type="match status" value="1"/>
</dbReference>
<feature type="transmembrane region" description="Helical" evidence="9">
    <location>
        <begin position="235"/>
        <end position="253"/>
    </location>
</feature>
<evidence type="ECO:0000256" key="6">
    <source>
        <dbReference type="ARBA" id="ARBA00022840"/>
    </source>
</evidence>
<accession>A0A7R9QH03</accession>
<evidence type="ECO:0000256" key="5">
    <source>
        <dbReference type="ARBA" id="ARBA00022741"/>
    </source>
</evidence>
<dbReference type="AlphaFoldDB" id="A0A7R9QH03"/>
<evidence type="ECO:0000256" key="3">
    <source>
        <dbReference type="ARBA" id="ARBA00022692"/>
    </source>
</evidence>
<sequence>MNPEETASFLSRVTFWWFNSMIFKGYKKPLATEDMWSLSDDNKTGSILRAFDKIWIPSVEKNKEESAKRASDGETTVTQISLLNGIIKTYWPGMLLVAIIKLIASALTFVNPMLLDKLINFMSPMSSEPEWRGYLYASLMFISPFFESLLNSQYEYRINTISMRIRACVISSIYQKSLRLSSSGRKDFTSGEIVNLMSVDSQRIVEFINMFNHLWSAPLQIILGLVLLWQQLGVATLAGMTLMLVLVPFNAYITTKMRFVQMAIMREKDKRVKLMSEILNGIKVLKLYAWETSFRDLAMTYRSKECLSLKSMAYLNAAMVFTFSAAPFFIGLASIPMGFLPLILSMGAMFLVSMQRIDKYLNGDEIDEKAISHNENIKSPVVIENGSFSWSKGES</sequence>
<gene>
    <name evidence="11" type="ORF">OSB1V03_LOCUS20092</name>
</gene>
<feature type="non-terminal residue" evidence="11">
    <location>
        <position position="395"/>
    </location>
</feature>
<evidence type="ECO:0000256" key="1">
    <source>
        <dbReference type="ARBA" id="ARBA00004127"/>
    </source>
</evidence>
<evidence type="ECO:0000256" key="7">
    <source>
        <dbReference type="ARBA" id="ARBA00022989"/>
    </source>
</evidence>
<evidence type="ECO:0000256" key="2">
    <source>
        <dbReference type="ARBA" id="ARBA00022448"/>
    </source>
</evidence>
<keyword evidence="6" id="KW-0067">ATP-binding</keyword>
<dbReference type="InterPro" id="IPR036640">
    <property type="entry name" value="ABC1_TM_sf"/>
</dbReference>
<dbReference type="InterPro" id="IPR050173">
    <property type="entry name" value="ABC_transporter_C-like"/>
</dbReference>
<proteinExistence type="predicted"/>
<keyword evidence="12" id="KW-1185">Reference proteome</keyword>
<dbReference type="SUPFAM" id="SSF90123">
    <property type="entry name" value="ABC transporter transmembrane region"/>
    <property type="match status" value="1"/>
</dbReference>
<keyword evidence="8 9" id="KW-0472">Membrane</keyword>
<protein>
    <recommendedName>
        <fullName evidence="10">ABC transmembrane type-1 domain-containing protein</fullName>
    </recommendedName>
</protein>
<keyword evidence="2" id="KW-0813">Transport</keyword>
<dbReference type="Proteomes" id="UP000759131">
    <property type="component" value="Unassembled WGS sequence"/>
</dbReference>
<dbReference type="PANTHER" id="PTHR24223">
    <property type="entry name" value="ATP-BINDING CASSETTE SUB-FAMILY C"/>
    <property type="match status" value="1"/>
</dbReference>
<organism evidence="11">
    <name type="scientific">Medioppia subpectinata</name>
    <dbReference type="NCBI Taxonomy" id="1979941"/>
    <lineage>
        <taxon>Eukaryota</taxon>
        <taxon>Metazoa</taxon>
        <taxon>Ecdysozoa</taxon>
        <taxon>Arthropoda</taxon>
        <taxon>Chelicerata</taxon>
        <taxon>Arachnida</taxon>
        <taxon>Acari</taxon>
        <taxon>Acariformes</taxon>
        <taxon>Sarcoptiformes</taxon>
        <taxon>Oribatida</taxon>
        <taxon>Brachypylina</taxon>
        <taxon>Oppioidea</taxon>
        <taxon>Oppiidae</taxon>
        <taxon>Medioppia</taxon>
    </lineage>
</organism>
<dbReference type="GO" id="GO:0016020">
    <property type="term" value="C:membrane"/>
    <property type="evidence" value="ECO:0007669"/>
    <property type="project" value="InterPro"/>
</dbReference>
<keyword evidence="4" id="KW-0677">Repeat</keyword>
<dbReference type="GO" id="GO:0140359">
    <property type="term" value="F:ABC-type transporter activity"/>
    <property type="evidence" value="ECO:0007669"/>
    <property type="project" value="InterPro"/>
</dbReference>
<name>A0A7R9QH03_9ACAR</name>
<comment type="subcellular location">
    <subcellularLocation>
        <location evidence="1">Endomembrane system</location>
        <topology evidence="1">Multi-pass membrane protein</topology>
    </subcellularLocation>
</comment>
<feature type="domain" description="ABC transmembrane type-1" evidence="10">
    <location>
        <begin position="95"/>
        <end position="354"/>
    </location>
</feature>